<reference evidence="15 16" key="1">
    <citation type="submission" date="2016-10" db="EMBL/GenBank/DDBJ databases">
        <authorList>
            <person name="de Groot N.N."/>
        </authorList>
    </citation>
    <scope>NUCLEOTIDE SEQUENCE [LARGE SCALE GENOMIC DNA]</scope>
    <source>
        <strain evidence="15 16">A52C2</strain>
    </source>
</reference>
<feature type="active site" description="Nucleophile" evidence="14">
    <location>
        <position position="89"/>
    </location>
</feature>
<dbReference type="Proteomes" id="UP000199647">
    <property type="component" value="Unassembled WGS sequence"/>
</dbReference>
<evidence type="ECO:0000256" key="9">
    <source>
        <dbReference type="ARBA" id="ARBA00022842"/>
    </source>
</evidence>
<comment type="catalytic activity">
    <reaction evidence="12">
        <text>O-phospho-L-serine + H2O = L-serine + phosphate</text>
        <dbReference type="Rhea" id="RHEA:21208"/>
        <dbReference type="ChEBI" id="CHEBI:15377"/>
        <dbReference type="ChEBI" id="CHEBI:33384"/>
        <dbReference type="ChEBI" id="CHEBI:43474"/>
        <dbReference type="ChEBI" id="CHEBI:57524"/>
        <dbReference type="EC" id="3.1.3.3"/>
    </reaction>
</comment>
<dbReference type="InterPro" id="IPR050582">
    <property type="entry name" value="HAD-like_SerB"/>
</dbReference>
<dbReference type="SFLD" id="SFLDS00003">
    <property type="entry name" value="Haloacid_Dehalogenase"/>
    <property type="match status" value="1"/>
</dbReference>
<evidence type="ECO:0000256" key="8">
    <source>
        <dbReference type="ARBA" id="ARBA00022801"/>
    </source>
</evidence>
<accession>A0A1H9FLT4</accession>
<dbReference type="NCBIfam" id="TIGR01488">
    <property type="entry name" value="HAD-SF-IB"/>
    <property type="match status" value="1"/>
</dbReference>
<proteinExistence type="inferred from homology"/>
<evidence type="ECO:0000256" key="4">
    <source>
        <dbReference type="ARBA" id="ARBA00012640"/>
    </source>
</evidence>
<dbReference type="EC" id="3.1.3.3" evidence="4"/>
<dbReference type="SFLD" id="SFLDG01136">
    <property type="entry name" value="C1.6:_Phosphoserine_Phosphatas"/>
    <property type="match status" value="1"/>
</dbReference>
<dbReference type="UniPathway" id="UPA00135">
    <property type="reaction ID" value="UER00198"/>
</dbReference>
<dbReference type="InterPro" id="IPR004469">
    <property type="entry name" value="PSP"/>
</dbReference>
<keyword evidence="8" id="KW-0378">Hydrolase</keyword>
<evidence type="ECO:0000256" key="7">
    <source>
        <dbReference type="ARBA" id="ARBA00022723"/>
    </source>
</evidence>
<comment type="pathway">
    <text evidence="2">Amino-acid biosynthesis; L-serine biosynthesis; L-serine from 3-phospho-D-glycerate: step 3/3.</text>
</comment>
<evidence type="ECO:0000256" key="3">
    <source>
        <dbReference type="ARBA" id="ARBA00009184"/>
    </source>
</evidence>
<dbReference type="GO" id="GO:0036424">
    <property type="term" value="F:L-phosphoserine phosphatase activity"/>
    <property type="evidence" value="ECO:0007669"/>
    <property type="project" value="InterPro"/>
</dbReference>
<dbReference type="PANTHER" id="PTHR43344:SF2">
    <property type="entry name" value="PHOSPHOSERINE PHOSPHATASE"/>
    <property type="match status" value="1"/>
</dbReference>
<dbReference type="Pfam" id="PF12710">
    <property type="entry name" value="HAD"/>
    <property type="match status" value="1"/>
</dbReference>
<organism evidence="15 16">
    <name type="scientific">Faunimonas pinastri</name>
    <dbReference type="NCBI Taxonomy" id="1855383"/>
    <lineage>
        <taxon>Bacteria</taxon>
        <taxon>Pseudomonadati</taxon>
        <taxon>Pseudomonadota</taxon>
        <taxon>Alphaproteobacteria</taxon>
        <taxon>Hyphomicrobiales</taxon>
        <taxon>Afifellaceae</taxon>
        <taxon>Faunimonas</taxon>
    </lineage>
</organism>
<protein>
    <recommendedName>
        <fullName evidence="5">Phosphoserine phosphatase</fullName>
        <ecNumber evidence="4">3.1.3.3</ecNumber>
    </recommendedName>
    <alternativeName>
        <fullName evidence="11">O-phosphoserine phosphohydrolase</fullName>
    </alternativeName>
</protein>
<comment type="similarity">
    <text evidence="3">Belongs to the HAD-like hydrolase superfamily. SerB family.</text>
</comment>
<evidence type="ECO:0000313" key="16">
    <source>
        <dbReference type="Proteomes" id="UP000199647"/>
    </source>
</evidence>
<keyword evidence="7" id="KW-0479">Metal-binding</keyword>
<keyword evidence="9" id="KW-0460">Magnesium</keyword>
<feature type="active site" description="Proton donor" evidence="14">
    <location>
        <position position="91"/>
    </location>
</feature>
<keyword evidence="10" id="KW-0718">Serine biosynthesis</keyword>
<dbReference type="STRING" id="1855383.SAMN05216548_104154"/>
<comment type="cofactor">
    <cofactor evidence="1">
        <name>Mg(2+)</name>
        <dbReference type="ChEBI" id="CHEBI:18420"/>
    </cofactor>
</comment>
<evidence type="ECO:0000256" key="2">
    <source>
        <dbReference type="ARBA" id="ARBA00005135"/>
    </source>
</evidence>
<dbReference type="EMBL" id="FOFG01000004">
    <property type="protein sequence ID" value="SEQ38882.1"/>
    <property type="molecule type" value="Genomic_DNA"/>
</dbReference>
<dbReference type="InterPro" id="IPR023214">
    <property type="entry name" value="HAD_sf"/>
</dbReference>
<dbReference type="InterPro" id="IPR036412">
    <property type="entry name" value="HAD-like_sf"/>
</dbReference>
<dbReference type="SFLD" id="SFLDF00029">
    <property type="entry name" value="phosphoserine_phosphatase"/>
    <property type="match status" value="1"/>
</dbReference>
<name>A0A1H9FLT4_9HYPH</name>
<dbReference type="NCBIfam" id="TIGR00338">
    <property type="entry name" value="serB"/>
    <property type="match status" value="1"/>
</dbReference>
<dbReference type="SUPFAM" id="SSF56784">
    <property type="entry name" value="HAD-like"/>
    <property type="match status" value="1"/>
</dbReference>
<dbReference type="RefSeq" id="WP_092496024.1">
    <property type="nucleotide sequence ID" value="NZ_FOFG01000004.1"/>
</dbReference>
<comment type="catalytic activity">
    <reaction evidence="13">
        <text>O-phospho-D-serine + H2O = D-serine + phosphate</text>
        <dbReference type="Rhea" id="RHEA:24873"/>
        <dbReference type="ChEBI" id="CHEBI:15377"/>
        <dbReference type="ChEBI" id="CHEBI:35247"/>
        <dbReference type="ChEBI" id="CHEBI:43474"/>
        <dbReference type="ChEBI" id="CHEBI:58680"/>
        <dbReference type="EC" id="3.1.3.3"/>
    </reaction>
</comment>
<dbReference type="PANTHER" id="PTHR43344">
    <property type="entry name" value="PHOSPHOSERINE PHOSPHATASE"/>
    <property type="match status" value="1"/>
</dbReference>
<evidence type="ECO:0000256" key="5">
    <source>
        <dbReference type="ARBA" id="ARBA00015196"/>
    </source>
</evidence>
<evidence type="ECO:0000256" key="13">
    <source>
        <dbReference type="ARBA" id="ARBA00048523"/>
    </source>
</evidence>
<gene>
    <name evidence="15" type="ORF">SAMN05216548_104154</name>
</gene>
<evidence type="ECO:0000256" key="1">
    <source>
        <dbReference type="ARBA" id="ARBA00001946"/>
    </source>
</evidence>
<evidence type="ECO:0000256" key="12">
    <source>
        <dbReference type="ARBA" id="ARBA00048138"/>
    </source>
</evidence>
<keyword evidence="6" id="KW-0028">Amino-acid biosynthesis</keyword>
<evidence type="ECO:0000256" key="11">
    <source>
        <dbReference type="ARBA" id="ARBA00031693"/>
    </source>
</evidence>
<evidence type="ECO:0000256" key="6">
    <source>
        <dbReference type="ARBA" id="ARBA00022605"/>
    </source>
</evidence>
<dbReference type="Gene3D" id="3.40.50.1000">
    <property type="entry name" value="HAD superfamily/HAD-like"/>
    <property type="match status" value="1"/>
</dbReference>
<dbReference type="OrthoDB" id="9792539at2"/>
<dbReference type="AlphaFoldDB" id="A0A1H9FLT4"/>
<dbReference type="GO" id="GO:0000287">
    <property type="term" value="F:magnesium ion binding"/>
    <property type="evidence" value="ECO:0007669"/>
    <property type="project" value="TreeGrafter"/>
</dbReference>
<dbReference type="GO" id="GO:0005737">
    <property type="term" value="C:cytoplasm"/>
    <property type="evidence" value="ECO:0007669"/>
    <property type="project" value="TreeGrafter"/>
</dbReference>
<dbReference type="SFLD" id="SFLDG01137">
    <property type="entry name" value="C1.6.1:_Phosphoserine_Phosphat"/>
    <property type="match status" value="1"/>
</dbReference>
<sequence length="299" mass="31499">MANVLNLIANPARSPIGDAAAEQARRAVEDAGGAPAGADWLSPGEALDLPFSGDPAAVLSAARAAFRDIPVDVNVVAVEKRRKRLLLADMDSTLIEQECIDELAAEIGVGERVAAITERAMRGEIEFEPALRERVALLEGLATAVTDKVLAERIRVTQGAPAAVATMRRHGAYAALVSGGFTVFAGPIAMRLGFDEFRANQLIVSGETFAGRVNEPILGREAKVEALRDLVARHGLDLSETLAVGDGANDLGMIKLAGLGVAYRAKPAVRAEAAAAIEHGDLTGLLFLQGYRREEFAEG</sequence>
<evidence type="ECO:0000256" key="10">
    <source>
        <dbReference type="ARBA" id="ARBA00023299"/>
    </source>
</evidence>
<keyword evidence="16" id="KW-1185">Reference proteome</keyword>
<evidence type="ECO:0000256" key="14">
    <source>
        <dbReference type="PIRSR" id="PIRSR604469-1"/>
    </source>
</evidence>
<dbReference type="GO" id="GO:0006564">
    <property type="term" value="P:L-serine biosynthetic process"/>
    <property type="evidence" value="ECO:0007669"/>
    <property type="project" value="UniProtKB-KW"/>
</dbReference>
<evidence type="ECO:0000313" key="15">
    <source>
        <dbReference type="EMBL" id="SEQ38882.1"/>
    </source>
</evidence>